<dbReference type="Pfam" id="PF00795">
    <property type="entry name" value="CN_hydrolase"/>
    <property type="match status" value="1"/>
</dbReference>
<feature type="non-terminal residue" evidence="2">
    <location>
        <position position="141"/>
    </location>
</feature>
<dbReference type="EMBL" id="CAXKWB010010548">
    <property type="protein sequence ID" value="CAL4098422.1"/>
    <property type="molecule type" value="Genomic_DNA"/>
</dbReference>
<name>A0AAV2QW89_MEGNR</name>
<dbReference type="Proteomes" id="UP001497623">
    <property type="component" value="Unassembled WGS sequence"/>
</dbReference>
<dbReference type="PANTHER" id="PTHR23088:SF27">
    <property type="entry name" value="DEAMINATED GLUTATHIONE AMIDASE"/>
    <property type="match status" value="1"/>
</dbReference>
<sequence>MTNYIAQLLCRRRILGTWKQFDSTLNKRNIVLHSSISSAKMSTSLQVGELPRLVAVTQMTATSDKEANFATVTSLVERAASRGAQMVFLPEACDYIAESKEQSLEMAEPLSGPLMQRYCGLAASAGVWLSLGGLHVKKITK</sequence>
<evidence type="ECO:0000313" key="2">
    <source>
        <dbReference type="EMBL" id="CAL4098422.1"/>
    </source>
</evidence>
<accession>A0AAV2QW89</accession>
<keyword evidence="3" id="KW-1185">Reference proteome</keyword>
<dbReference type="SUPFAM" id="SSF56317">
    <property type="entry name" value="Carbon-nitrogen hydrolase"/>
    <property type="match status" value="1"/>
</dbReference>
<evidence type="ECO:0000259" key="1">
    <source>
        <dbReference type="PROSITE" id="PS50263"/>
    </source>
</evidence>
<proteinExistence type="predicted"/>
<dbReference type="Gene3D" id="3.60.110.10">
    <property type="entry name" value="Carbon-nitrogen hydrolase"/>
    <property type="match status" value="1"/>
</dbReference>
<dbReference type="PANTHER" id="PTHR23088">
    <property type="entry name" value="NITRILASE-RELATED"/>
    <property type="match status" value="1"/>
</dbReference>
<dbReference type="InterPro" id="IPR036526">
    <property type="entry name" value="C-N_Hydrolase_sf"/>
</dbReference>
<dbReference type="InterPro" id="IPR003010">
    <property type="entry name" value="C-N_Hydrolase"/>
</dbReference>
<dbReference type="GO" id="GO:0047710">
    <property type="term" value="F:bis(5'-adenosyl)-triphosphatase activity"/>
    <property type="evidence" value="ECO:0007669"/>
    <property type="project" value="TreeGrafter"/>
</dbReference>
<dbReference type="PROSITE" id="PS50263">
    <property type="entry name" value="CN_HYDROLASE"/>
    <property type="match status" value="1"/>
</dbReference>
<comment type="caution">
    <text evidence="2">The sequence shown here is derived from an EMBL/GenBank/DDBJ whole genome shotgun (WGS) entry which is preliminary data.</text>
</comment>
<dbReference type="GO" id="GO:0006139">
    <property type="term" value="P:nucleobase-containing compound metabolic process"/>
    <property type="evidence" value="ECO:0007669"/>
    <property type="project" value="TreeGrafter"/>
</dbReference>
<feature type="domain" description="CN hydrolase" evidence="1">
    <location>
        <begin position="51"/>
        <end position="141"/>
    </location>
</feature>
<gene>
    <name evidence="2" type="ORF">MNOR_LOCUS16225</name>
</gene>
<evidence type="ECO:0000313" key="3">
    <source>
        <dbReference type="Proteomes" id="UP001497623"/>
    </source>
</evidence>
<reference evidence="2 3" key="1">
    <citation type="submission" date="2024-05" db="EMBL/GenBank/DDBJ databases">
        <authorList>
            <person name="Wallberg A."/>
        </authorList>
    </citation>
    <scope>NUCLEOTIDE SEQUENCE [LARGE SCALE GENOMIC DNA]</scope>
</reference>
<protein>
    <recommendedName>
        <fullName evidence="1">CN hydrolase domain-containing protein</fullName>
    </recommendedName>
</protein>
<dbReference type="AlphaFoldDB" id="A0AAV2QW89"/>
<organism evidence="2 3">
    <name type="scientific">Meganyctiphanes norvegica</name>
    <name type="common">Northern krill</name>
    <name type="synonym">Thysanopoda norvegica</name>
    <dbReference type="NCBI Taxonomy" id="48144"/>
    <lineage>
        <taxon>Eukaryota</taxon>
        <taxon>Metazoa</taxon>
        <taxon>Ecdysozoa</taxon>
        <taxon>Arthropoda</taxon>
        <taxon>Crustacea</taxon>
        <taxon>Multicrustacea</taxon>
        <taxon>Malacostraca</taxon>
        <taxon>Eumalacostraca</taxon>
        <taxon>Eucarida</taxon>
        <taxon>Euphausiacea</taxon>
        <taxon>Euphausiidae</taxon>
        <taxon>Meganyctiphanes</taxon>
    </lineage>
</organism>